<sequence>MRHKRGIATIALVLAAGLGMSGCSALTGTDGDLANDWSALPAPKSFVPDLGCHARETDASATATEFAVVDCAKSHETETVYVGVFSGSAASASTPPDTDSKDAADAFNACEEQADKVLGQDWRDLRVELKLVTPSSAAWKGGAHWFACDVIELADLENAETKARTAAIKEGVDKLPLGCFTATESGGDLKMAEVECSSSHNSEYVGSFEPAASVAYPTTDAGWDVLHEKCDEVAAAYMGISGSQFDKSYSEIAWATSKKYWAAGNNNVRCFLWLGKSKMSGSAKGKKTTVPKWS</sequence>
<organism evidence="3 4">
    <name type="scientific">Hamadaea flava</name>
    <dbReference type="NCBI Taxonomy" id="1742688"/>
    <lineage>
        <taxon>Bacteria</taxon>
        <taxon>Bacillati</taxon>
        <taxon>Actinomycetota</taxon>
        <taxon>Actinomycetes</taxon>
        <taxon>Micromonosporales</taxon>
        <taxon>Micromonosporaceae</taxon>
        <taxon>Hamadaea</taxon>
    </lineage>
</organism>
<dbReference type="Proteomes" id="UP001595816">
    <property type="component" value="Unassembled WGS sequence"/>
</dbReference>
<proteinExistence type="predicted"/>
<evidence type="ECO:0000259" key="2">
    <source>
        <dbReference type="Pfam" id="PF13845"/>
    </source>
</evidence>
<evidence type="ECO:0000313" key="4">
    <source>
        <dbReference type="Proteomes" id="UP001595816"/>
    </source>
</evidence>
<accession>A0ABV8M3E9</accession>
<dbReference type="RefSeq" id="WP_253762172.1">
    <property type="nucleotide sequence ID" value="NZ_JAMZDZ010000001.1"/>
</dbReference>
<dbReference type="InterPro" id="IPR026004">
    <property type="entry name" value="Septum_form"/>
</dbReference>
<feature type="chain" id="PRO_5046163222" evidence="1">
    <location>
        <begin position="26"/>
        <end position="294"/>
    </location>
</feature>
<feature type="signal peptide" evidence="1">
    <location>
        <begin position="1"/>
        <end position="25"/>
    </location>
</feature>
<keyword evidence="4" id="KW-1185">Reference proteome</keyword>
<keyword evidence="1" id="KW-0732">Signal</keyword>
<evidence type="ECO:0000256" key="1">
    <source>
        <dbReference type="SAM" id="SignalP"/>
    </source>
</evidence>
<comment type="caution">
    <text evidence="3">The sequence shown here is derived from an EMBL/GenBank/DDBJ whole genome shotgun (WGS) entry which is preliminary data.</text>
</comment>
<reference evidence="4" key="1">
    <citation type="journal article" date="2019" name="Int. J. Syst. Evol. Microbiol.">
        <title>The Global Catalogue of Microorganisms (GCM) 10K type strain sequencing project: providing services to taxonomists for standard genome sequencing and annotation.</title>
        <authorList>
            <consortium name="The Broad Institute Genomics Platform"/>
            <consortium name="The Broad Institute Genome Sequencing Center for Infectious Disease"/>
            <person name="Wu L."/>
            <person name="Ma J."/>
        </authorList>
    </citation>
    <scope>NUCLEOTIDE SEQUENCE [LARGE SCALE GENOMIC DNA]</scope>
    <source>
        <strain evidence="4">CGMCC 4.7289</strain>
    </source>
</reference>
<dbReference type="PROSITE" id="PS51257">
    <property type="entry name" value="PROKAR_LIPOPROTEIN"/>
    <property type="match status" value="1"/>
</dbReference>
<feature type="domain" description="Septum formation-related" evidence="2">
    <location>
        <begin position="52"/>
        <end position="270"/>
    </location>
</feature>
<dbReference type="Pfam" id="PF13845">
    <property type="entry name" value="Septum_form"/>
    <property type="match status" value="1"/>
</dbReference>
<name>A0ABV8M3E9_9ACTN</name>
<gene>
    <name evidence="3" type="ORF">ACFOZ4_40805</name>
</gene>
<dbReference type="EMBL" id="JBHSAY010000035">
    <property type="protein sequence ID" value="MFC4136985.1"/>
    <property type="molecule type" value="Genomic_DNA"/>
</dbReference>
<evidence type="ECO:0000313" key="3">
    <source>
        <dbReference type="EMBL" id="MFC4136985.1"/>
    </source>
</evidence>
<protein>
    <submittedName>
        <fullName evidence="3">Septum formation family protein</fullName>
    </submittedName>
</protein>